<accession>A0A4P6FAJ6</accession>
<protein>
    <submittedName>
        <fullName evidence="2">Uncharacterized protein</fullName>
    </submittedName>
</protein>
<name>A0A4P6FAJ6_9BACL</name>
<gene>
    <name evidence="2" type="ORF">ET464_15155</name>
</gene>
<proteinExistence type="predicted"/>
<evidence type="ECO:0000313" key="2">
    <source>
        <dbReference type="EMBL" id="QAY67528.1"/>
    </source>
</evidence>
<reference evidence="2 3" key="1">
    <citation type="submission" date="2019-01" db="EMBL/GenBank/DDBJ databases">
        <title>Genome sequencing of strain FW100M-2.</title>
        <authorList>
            <person name="Heo J."/>
            <person name="Kim S.-J."/>
            <person name="Kim J.-S."/>
            <person name="Hong S.-B."/>
            <person name="Kwon S.-W."/>
        </authorList>
    </citation>
    <scope>NUCLEOTIDE SEQUENCE [LARGE SCALE GENOMIC DNA]</scope>
    <source>
        <strain evidence="2 3">FW100M-2</strain>
    </source>
</reference>
<evidence type="ECO:0000313" key="3">
    <source>
        <dbReference type="Proteomes" id="UP000293568"/>
    </source>
</evidence>
<dbReference type="AlphaFoldDB" id="A0A4P6FAJ6"/>
<sequence length="77" mass="8421">MAASCISAWSNVTWRFDLMPLVWCVAPTMLYIGAARVAARGAAMVSKEVGRSCDGRLLPTSLFLDMGQQRSILKEVD</sequence>
<dbReference type="KEGG" id="pprt:ET464_15155"/>
<dbReference type="EMBL" id="CP035492">
    <property type="protein sequence ID" value="QAY67528.1"/>
    <property type="molecule type" value="Genomic_DNA"/>
</dbReference>
<dbReference type="Proteomes" id="UP000293568">
    <property type="component" value="Chromosome"/>
</dbReference>
<keyword evidence="1" id="KW-0472">Membrane</keyword>
<keyword evidence="1" id="KW-0812">Transmembrane</keyword>
<organism evidence="2 3">
    <name type="scientific">Paenibacillus protaetiae</name>
    <dbReference type="NCBI Taxonomy" id="2509456"/>
    <lineage>
        <taxon>Bacteria</taxon>
        <taxon>Bacillati</taxon>
        <taxon>Bacillota</taxon>
        <taxon>Bacilli</taxon>
        <taxon>Bacillales</taxon>
        <taxon>Paenibacillaceae</taxon>
        <taxon>Paenibacillus</taxon>
    </lineage>
</organism>
<feature type="transmembrane region" description="Helical" evidence="1">
    <location>
        <begin position="20"/>
        <end position="39"/>
    </location>
</feature>
<keyword evidence="3" id="KW-1185">Reference proteome</keyword>
<evidence type="ECO:0000256" key="1">
    <source>
        <dbReference type="SAM" id="Phobius"/>
    </source>
</evidence>
<keyword evidence="1" id="KW-1133">Transmembrane helix</keyword>